<name>A0ABU4HSD9_9ACTN</name>
<protein>
    <submittedName>
        <fullName evidence="3">Uncharacterized protein</fullName>
    </submittedName>
</protein>
<keyword evidence="4" id="KW-1185">Reference proteome</keyword>
<evidence type="ECO:0000313" key="4">
    <source>
        <dbReference type="Proteomes" id="UP001284601"/>
    </source>
</evidence>
<comment type="caution">
    <text evidence="3">The sequence shown here is derived from an EMBL/GenBank/DDBJ whole genome shotgun (WGS) entry which is preliminary data.</text>
</comment>
<dbReference type="Proteomes" id="UP001284601">
    <property type="component" value="Unassembled WGS sequence"/>
</dbReference>
<feature type="region of interest" description="Disordered" evidence="1">
    <location>
        <begin position="255"/>
        <end position="279"/>
    </location>
</feature>
<feature type="signal peptide" evidence="2">
    <location>
        <begin position="1"/>
        <end position="24"/>
    </location>
</feature>
<gene>
    <name evidence="3" type="ORF">R7226_17895</name>
</gene>
<organism evidence="3 4">
    <name type="scientific">Conexibacter stalactiti</name>
    <dbReference type="NCBI Taxonomy" id="1940611"/>
    <lineage>
        <taxon>Bacteria</taxon>
        <taxon>Bacillati</taxon>
        <taxon>Actinomycetota</taxon>
        <taxon>Thermoleophilia</taxon>
        <taxon>Solirubrobacterales</taxon>
        <taxon>Conexibacteraceae</taxon>
        <taxon>Conexibacter</taxon>
    </lineage>
</organism>
<keyword evidence="2" id="KW-0732">Signal</keyword>
<sequence length="390" mass="41938">MRTLVFSALLAVAAVVASPAAASAAATVTAFELTAPGRDPRLGELELRASCRPGCTLKLRELNVLRYKTRGGTPQQLPHAAAGPLKGTYKLAAGKPQEIRIVVPVDVQAVARESLPAGLALVGNVTMSVTAADGTTTDAVRQFNVRTAKTPAPFPRSSVVDSIVVTESPRAVRGKRWNYAVTIEGRQTSRWSYDRNRTTGGCTVVDNGRGVQRLTFRSKDGYYVQHVPTASGWPMLLVPGRSFEPMIPIRIEAERDSSENKGTSGDCGGGTAGGAGGSERRRCIRTGGRPAFFDLGYVFHGDNRYGLYAGATYASFERPTVEPDCPFEMYADALDPLQPEVARANAEAHRTLAAGPGQAVMLFNVNRREKIEGGWLSSSTRYSVTFRKSR</sequence>
<evidence type="ECO:0000256" key="2">
    <source>
        <dbReference type="SAM" id="SignalP"/>
    </source>
</evidence>
<dbReference type="EMBL" id="JAWSTH010000050">
    <property type="protein sequence ID" value="MDW5596226.1"/>
    <property type="molecule type" value="Genomic_DNA"/>
</dbReference>
<dbReference type="RefSeq" id="WP_318598608.1">
    <property type="nucleotide sequence ID" value="NZ_JAWSTH010000050.1"/>
</dbReference>
<evidence type="ECO:0000313" key="3">
    <source>
        <dbReference type="EMBL" id="MDW5596226.1"/>
    </source>
</evidence>
<evidence type="ECO:0000256" key="1">
    <source>
        <dbReference type="SAM" id="MobiDB-lite"/>
    </source>
</evidence>
<reference evidence="4" key="1">
    <citation type="submission" date="2023-07" db="EMBL/GenBank/DDBJ databases">
        <title>Conexibacter stalactiti sp. nov., isolated from stalactites in a lava cave and emended description of the genus Conexibacter.</title>
        <authorList>
            <person name="Lee S.D."/>
        </authorList>
    </citation>
    <scope>NUCLEOTIDE SEQUENCE [LARGE SCALE GENOMIC DNA]</scope>
    <source>
        <strain evidence="4">KCTC 39840</strain>
    </source>
</reference>
<feature type="chain" id="PRO_5047022989" evidence="2">
    <location>
        <begin position="25"/>
        <end position="390"/>
    </location>
</feature>
<proteinExistence type="predicted"/>
<accession>A0ABU4HSD9</accession>
<reference evidence="3 4" key="2">
    <citation type="submission" date="2023-10" db="EMBL/GenBank/DDBJ databases">
        <authorList>
            <person name="Han X.F."/>
        </authorList>
    </citation>
    <scope>NUCLEOTIDE SEQUENCE [LARGE SCALE GENOMIC DNA]</scope>
    <source>
        <strain evidence="3 4">KCTC 39840</strain>
    </source>
</reference>
<feature type="compositionally biased region" description="Gly residues" evidence="1">
    <location>
        <begin position="265"/>
        <end position="277"/>
    </location>
</feature>